<evidence type="ECO:0000313" key="3">
    <source>
        <dbReference type="Proteomes" id="UP001501196"/>
    </source>
</evidence>
<keyword evidence="3" id="KW-1185">Reference proteome</keyword>
<dbReference type="EMBL" id="BAAAPW010000008">
    <property type="protein sequence ID" value="GAA2046133.1"/>
    <property type="molecule type" value="Genomic_DNA"/>
</dbReference>
<proteinExistence type="predicted"/>
<evidence type="ECO:0000256" key="1">
    <source>
        <dbReference type="SAM" id="MobiDB-lite"/>
    </source>
</evidence>
<organism evidence="2 3">
    <name type="scientific">Agromyces tropicus</name>
    <dbReference type="NCBI Taxonomy" id="555371"/>
    <lineage>
        <taxon>Bacteria</taxon>
        <taxon>Bacillati</taxon>
        <taxon>Actinomycetota</taxon>
        <taxon>Actinomycetes</taxon>
        <taxon>Micrococcales</taxon>
        <taxon>Microbacteriaceae</taxon>
        <taxon>Agromyces</taxon>
    </lineage>
</organism>
<feature type="compositionally biased region" description="Gly residues" evidence="1">
    <location>
        <begin position="76"/>
        <end position="88"/>
    </location>
</feature>
<feature type="compositionally biased region" description="Basic and acidic residues" evidence="1">
    <location>
        <begin position="52"/>
        <end position="75"/>
    </location>
</feature>
<dbReference type="Proteomes" id="UP001501196">
    <property type="component" value="Unassembled WGS sequence"/>
</dbReference>
<accession>A0ABN2UYN8</accession>
<comment type="caution">
    <text evidence="2">The sequence shown here is derived from an EMBL/GenBank/DDBJ whole genome shotgun (WGS) entry which is preliminary data.</text>
</comment>
<gene>
    <name evidence="2" type="ORF">GCM10009819_37340</name>
</gene>
<feature type="region of interest" description="Disordered" evidence="1">
    <location>
        <begin position="51"/>
        <end position="88"/>
    </location>
</feature>
<sequence>MQHGAVADRDARADLDGVAGVDVADDAVLQVRPLAERDRLGLRAQYGVVPDARARREAHLPDDDRAKGDEGRRVELGGGDAGDGQDPG</sequence>
<evidence type="ECO:0000313" key="2">
    <source>
        <dbReference type="EMBL" id="GAA2046133.1"/>
    </source>
</evidence>
<reference evidence="2 3" key="1">
    <citation type="journal article" date="2019" name="Int. J. Syst. Evol. Microbiol.">
        <title>The Global Catalogue of Microorganisms (GCM) 10K type strain sequencing project: providing services to taxonomists for standard genome sequencing and annotation.</title>
        <authorList>
            <consortium name="The Broad Institute Genomics Platform"/>
            <consortium name="The Broad Institute Genome Sequencing Center for Infectious Disease"/>
            <person name="Wu L."/>
            <person name="Ma J."/>
        </authorList>
    </citation>
    <scope>NUCLEOTIDE SEQUENCE [LARGE SCALE GENOMIC DNA]</scope>
    <source>
        <strain evidence="2 3">JCM 15672</strain>
    </source>
</reference>
<name>A0ABN2UYN8_9MICO</name>
<protein>
    <submittedName>
        <fullName evidence="2">Uncharacterized protein</fullName>
    </submittedName>
</protein>